<evidence type="ECO:0000313" key="8">
    <source>
        <dbReference type="Proteomes" id="UP000239872"/>
    </source>
</evidence>
<feature type="transmembrane region" description="Helical" evidence="6">
    <location>
        <begin position="193"/>
        <end position="214"/>
    </location>
</feature>
<evidence type="ECO:0000256" key="5">
    <source>
        <dbReference type="ARBA" id="ARBA00023136"/>
    </source>
</evidence>
<dbReference type="AlphaFoldDB" id="A0A2S7SUX6"/>
<feature type="transmembrane region" description="Helical" evidence="6">
    <location>
        <begin position="12"/>
        <end position="36"/>
    </location>
</feature>
<feature type="transmembrane region" description="Helical" evidence="6">
    <location>
        <begin position="315"/>
        <end position="333"/>
    </location>
</feature>
<feature type="transmembrane region" description="Helical" evidence="6">
    <location>
        <begin position="48"/>
        <end position="65"/>
    </location>
</feature>
<accession>A0A2S7SUX6</accession>
<dbReference type="PANTHER" id="PTHR30250:SF11">
    <property type="entry name" value="O-ANTIGEN TRANSPORTER-RELATED"/>
    <property type="match status" value="1"/>
</dbReference>
<feature type="transmembrane region" description="Helical" evidence="6">
    <location>
        <begin position="441"/>
        <end position="460"/>
    </location>
</feature>
<comment type="subcellular location">
    <subcellularLocation>
        <location evidence="1">Cell membrane</location>
        <topology evidence="1">Multi-pass membrane protein</topology>
    </subcellularLocation>
</comment>
<feature type="transmembrane region" description="Helical" evidence="6">
    <location>
        <begin position="272"/>
        <end position="294"/>
    </location>
</feature>
<keyword evidence="5 6" id="KW-0472">Membrane</keyword>
<dbReference type="InterPro" id="IPR002797">
    <property type="entry name" value="Polysacc_synth"/>
</dbReference>
<feature type="transmembrane region" description="Helical" evidence="6">
    <location>
        <begin position="152"/>
        <end position="173"/>
    </location>
</feature>
<feature type="transmembrane region" description="Helical" evidence="6">
    <location>
        <begin position="121"/>
        <end position="140"/>
    </location>
</feature>
<keyword evidence="2" id="KW-1003">Cell membrane</keyword>
<evidence type="ECO:0000256" key="1">
    <source>
        <dbReference type="ARBA" id="ARBA00004651"/>
    </source>
</evidence>
<keyword evidence="3 6" id="KW-0812">Transmembrane</keyword>
<evidence type="ECO:0000313" key="7">
    <source>
        <dbReference type="EMBL" id="PQJ10336.1"/>
    </source>
</evidence>
<keyword evidence="4 6" id="KW-1133">Transmembrane helix</keyword>
<dbReference type="OrthoDB" id="9814608at2"/>
<organism evidence="7 8">
    <name type="scientific">Flavipsychrobacter stenotrophus</name>
    <dbReference type="NCBI Taxonomy" id="2077091"/>
    <lineage>
        <taxon>Bacteria</taxon>
        <taxon>Pseudomonadati</taxon>
        <taxon>Bacteroidota</taxon>
        <taxon>Chitinophagia</taxon>
        <taxon>Chitinophagales</taxon>
        <taxon>Chitinophagaceae</taxon>
        <taxon>Flavipsychrobacter</taxon>
    </lineage>
</organism>
<feature type="transmembrane region" description="Helical" evidence="6">
    <location>
        <begin position="466"/>
        <end position="485"/>
    </location>
</feature>
<feature type="transmembrane region" description="Helical" evidence="6">
    <location>
        <begin position="86"/>
        <end position="109"/>
    </location>
</feature>
<evidence type="ECO:0000256" key="4">
    <source>
        <dbReference type="ARBA" id="ARBA00022989"/>
    </source>
</evidence>
<keyword evidence="8" id="KW-1185">Reference proteome</keyword>
<name>A0A2S7SUX6_9BACT</name>
<evidence type="ECO:0000256" key="2">
    <source>
        <dbReference type="ARBA" id="ARBA00022475"/>
    </source>
</evidence>
<evidence type="ECO:0000256" key="6">
    <source>
        <dbReference type="SAM" id="Phobius"/>
    </source>
</evidence>
<feature type="transmembrane region" description="Helical" evidence="6">
    <location>
        <begin position="406"/>
        <end position="429"/>
    </location>
</feature>
<sequence length="503" mass="57142">MASLKKLAGQTLWYGVSNIAAKLLNQLLTPLITYMLNKPAGMVDYGNFSTLYAFISFINVVYTYGMETAYFRFSSAGEDQKKLFQTTFTSLLVTSIVLSTILIGFRGPIAEYAGVGVHSEYITWCVLILAIDTMAAIPFARLRQEERPRKYAFVRLSGIVVNIILTFFFIAYSPRFVAEHPGNAYAIWYKQNTNVGFLIIANLTQAAVTFLLLYKEWLGYRFRFDKELWKRLLTYSAPMVIVGLGGMVNETIDRIMLPHLYGSRIQGTIETSIYAANYKIAIFITLFITAFRMSAEPFFFNQAADKNAPNTYARVMKWFVIILCCAFLSTALFLDGIKYYVGPAFRNERSLGIVPILLAANVCLGIYYNLSVWYKITDRMRMGMYITLMGAAITLVSNTLLIPKYGMYACAWTTFAAYFSMMVVSYLLGQRYFPVPYNMKKLLSYLGVMAIMFFTQKLVGHFTESLIVRLTSATVLMLMFLRMVVAVEKEELKGMPVIGKYLK</sequence>
<feature type="transmembrane region" description="Helical" evidence="6">
    <location>
        <begin position="382"/>
        <end position="400"/>
    </location>
</feature>
<feature type="transmembrane region" description="Helical" evidence="6">
    <location>
        <begin position="353"/>
        <end position="370"/>
    </location>
</feature>
<dbReference type="PANTHER" id="PTHR30250">
    <property type="entry name" value="PST FAMILY PREDICTED COLANIC ACID TRANSPORTER"/>
    <property type="match status" value="1"/>
</dbReference>
<dbReference type="InterPro" id="IPR050833">
    <property type="entry name" value="Poly_Biosynth_Transport"/>
</dbReference>
<comment type="caution">
    <text evidence="7">The sequence shown here is derived from an EMBL/GenBank/DDBJ whole genome shotgun (WGS) entry which is preliminary data.</text>
</comment>
<reference evidence="7 8" key="1">
    <citation type="submission" date="2018-01" db="EMBL/GenBank/DDBJ databases">
        <title>A novel member of the phylum Bacteroidetes isolated from glacier ice.</title>
        <authorList>
            <person name="Liu Q."/>
            <person name="Xin Y.-H."/>
        </authorList>
    </citation>
    <scope>NUCLEOTIDE SEQUENCE [LARGE SCALE GENOMIC DNA]</scope>
    <source>
        <strain evidence="7 8">RB1R16</strain>
    </source>
</reference>
<dbReference type="EMBL" id="PPSL01000003">
    <property type="protein sequence ID" value="PQJ10336.1"/>
    <property type="molecule type" value="Genomic_DNA"/>
</dbReference>
<evidence type="ECO:0000256" key="3">
    <source>
        <dbReference type="ARBA" id="ARBA00022692"/>
    </source>
</evidence>
<dbReference type="GO" id="GO:0005886">
    <property type="term" value="C:plasma membrane"/>
    <property type="evidence" value="ECO:0007669"/>
    <property type="project" value="UniProtKB-SubCell"/>
</dbReference>
<dbReference type="Pfam" id="PF01943">
    <property type="entry name" value="Polysacc_synt"/>
    <property type="match status" value="1"/>
</dbReference>
<dbReference type="Proteomes" id="UP000239872">
    <property type="component" value="Unassembled WGS sequence"/>
</dbReference>
<proteinExistence type="predicted"/>
<protein>
    <submittedName>
        <fullName evidence="7">Polysaccharide biosynthesis protein</fullName>
    </submittedName>
</protein>
<gene>
    <name evidence="7" type="ORF">CJD36_010185</name>
</gene>
<dbReference type="RefSeq" id="WP_105039064.1">
    <property type="nucleotide sequence ID" value="NZ_PPSL01000003.1"/>
</dbReference>
<feature type="transmembrane region" description="Helical" evidence="6">
    <location>
        <begin position="235"/>
        <end position="252"/>
    </location>
</feature>